<proteinExistence type="predicted"/>
<dbReference type="Gene3D" id="3.90.226.30">
    <property type="match status" value="1"/>
</dbReference>
<evidence type="ECO:0000313" key="3">
    <source>
        <dbReference type="Proteomes" id="UP000319716"/>
    </source>
</evidence>
<evidence type="ECO:0000313" key="2">
    <source>
        <dbReference type="EMBL" id="GAY75654.1"/>
    </source>
</evidence>
<organism evidence="2 3">
    <name type="scientific">Sporolactobacillus inulinus</name>
    <dbReference type="NCBI Taxonomy" id="2078"/>
    <lineage>
        <taxon>Bacteria</taxon>
        <taxon>Bacillati</taxon>
        <taxon>Bacillota</taxon>
        <taxon>Bacilli</taxon>
        <taxon>Bacillales</taxon>
        <taxon>Sporolactobacillaceae</taxon>
        <taxon>Sporolactobacillus</taxon>
    </lineage>
</organism>
<dbReference type="InterPro" id="IPR043166">
    <property type="entry name" value="LarA-like_C"/>
</dbReference>
<dbReference type="EMBL" id="BEXB01000007">
    <property type="protein sequence ID" value="GAY75654.1"/>
    <property type="molecule type" value="Genomic_DNA"/>
</dbReference>
<comment type="caution">
    <text evidence="2">The sequence shown here is derived from an EMBL/GenBank/DDBJ whole genome shotgun (WGS) entry which is preliminary data.</text>
</comment>
<accession>A0A4Y1Z9G2</accession>
<protein>
    <submittedName>
        <fullName evidence="2">Transcriptional regulator</fullName>
    </submittedName>
</protein>
<evidence type="ECO:0000259" key="1">
    <source>
        <dbReference type="Pfam" id="PF21113"/>
    </source>
</evidence>
<feature type="domain" description="Lactate racemase C-terminal" evidence="1">
    <location>
        <begin position="1"/>
        <end position="82"/>
    </location>
</feature>
<dbReference type="Pfam" id="PF21113">
    <property type="entry name" value="LarA_C"/>
    <property type="match status" value="1"/>
</dbReference>
<dbReference type="Proteomes" id="UP000319716">
    <property type="component" value="Unassembled WGS sequence"/>
</dbReference>
<name>A0A4Y1Z9G2_9BACL</name>
<dbReference type="AlphaFoldDB" id="A0A4Y1Z9G2"/>
<gene>
    <name evidence="2" type="ORF">NBRC111894_1208</name>
</gene>
<sequence>MDRAINTPKLKTIPDQWTAQILARILVHHHVIMVSDLVEANLITDMHMSLATSLDQALEMAYEREGKDAKIVVIPDGLGVIVR</sequence>
<reference evidence="2 3" key="1">
    <citation type="submission" date="2017-11" db="EMBL/GenBank/DDBJ databases">
        <title>Draft Genome Sequence of Sporolactobacillus inulinus NBRC 111894 Isolated from Koso, a Japanese Sugar-Vegetable Fermented Beverage.</title>
        <authorList>
            <person name="Chiou T.Y."/>
            <person name="Oshima K."/>
            <person name="Suda W."/>
            <person name="Hattori M."/>
            <person name="Takahashi T."/>
        </authorList>
    </citation>
    <scope>NUCLEOTIDE SEQUENCE [LARGE SCALE GENOMIC DNA]</scope>
    <source>
        <strain evidence="2 3">NBRC111894</strain>
    </source>
</reference>
<dbReference type="InterPro" id="IPR048520">
    <property type="entry name" value="LarA_C"/>
</dbReference>